<keyword evidence="3" id="KW-1185">Reference proteome</keyword>
<dbReference type="EMBL" id="QJKB01000011">
    <property type="protein sequence ID" value="PXX38688.1"/>
    <property type="molecule type" value="Genomic_DNA"/>
</dbReference>
<evidence type="ECO:0000256" key="1">
    <source>
        <dbReference type="SAM" id="Phobius"/>
    </source>
</evidence>
<keyword evidence="1" id="KW-0812">Transmembrane</keyword>
<feature type="transmembrane region" description="Helical" evidence="1">
    <location>
        <begin position="92"/>
        <end position="114"/>
    </location>
</feature>
<dbReference type="Proteomes" id="UP000247792">
    <property type="component" value="Unassembled WGS sequence"/>
</dbReference>
<evidence type="ECO:0000313" key="2">
    <source>
        <dbReference type="EMBL" id="PXX38688.1"/>
    </source>
</evidence>
<organism evidence="2 3">
    <name type="scientific">Undibacterium pigrum</name>
    <dbReference type="NCBI Taxonomy" id="401470"/>
    <lineage>
        <taxon>Bacteria</taxon>
        <taxon>Pseudomonadati</taxon>
        <taxon>Pseudomonadota</taxon>
        <taxon>Betaproteobacteria</taxon>
        <taxon>Burkholderiales</taxon>
        <taxon>Oxalobacteraceae</taxon>
        <taxon>Undibacterium</taxon>
    </lineage>
</organism>
<gene>
    <name evidence="2" type="ORF">DFR42_11154</name>
</gene>
<keyword evidence="1" id="KW-0472">Membrane</keyword>
<dbReference type="RefSeq" id="WP_245937062.1">
    <property type="nucleotide sequence ID" value="NZ_QJKB01000011.1"/>
</dbReference>
<comment type="caution">
    <text evidence="2">The sequence shown here is derived from an EMBL/GenBank/DDBJ whole genome shotgun (WGS) entry which is preliminary data.</text>
</comment>
<evidence type="ECO:0008006" key="4">
    <source>
        <dbReference type="Google" id="ProtNLM"/>
    </source>
</evidence>
<feature type="transmembrane region" description="Helical" evidence="1">
    <location>
        <begin position="61"/>
        <end position="80"/>
    </location>
</feature>
<evidence type="ECO:0000313" key="3">
    <source>
        <dbReference type="Proteomes" id="UP000247792"/>
    </source>
</evidence>
<keyword evidence="1" id="KW-1133">Transmembrane helix</keyword>
<accession>A0A318J452</accession>
<dbReference type="AlphaFoldDB" id="A0A318J452"/>
<name>A0A318J452_9BURK</name>
<sequence length="169" mass="18492">MRRRLYFMLPTIPAARAMLDELLLARIEERYIHFLAKDSLPNDMPEANFFQKTDLIHGMELGMVVGAATGLLAGSLLLIFPPEGLEMRTIALLVAAFGGAVFGSWVSGMAAAAIPNSRLKAFEKEIEAGQVLLIVDVPLGKVKQTEEMMASRHPGFRYGGVEPHIPAFP</sequence>
<protein>
    <recommendedName>
        <fullName evidence="4">DUF1269 domain-containing protein</fullName>
    </recommendedName>
</protein>
<reference evidence="2 3" key="1">
    <citation type="submission" date="2018-05" db="EMBL/GenBank/DDBJ databases">
        <title>Genomic Encyclopedia of Type Strains, Phase IV (KMG-IV): sequencing the most valuable type-strain genomes for metagenomic binning, comparative biology and taxonomic classification.</title>
        <authorList>
            <person name="Goeker M."/>
        </authorList>
    </citation>
    <scope>NUCLEOTIDE SEQUENCE [LARGE SCALE GENOMIC DNA]</scope>
    <source>
        <strain evidence="2 3">DSM 19792</strain>
    </source>
</reference>
<proteinExistence type="predicted"/>